<reference evidence="1" key="1">
    <citation type="submission" date="2021-06" db="EMBL/GenBank/DDBJ databases">
        <authorList>
            <person name="Hodson N. C."/>
            <person name="Mongue J. A."/>
            <person name="Jaron S. K."/>
        </authorList>
    </citation>
    <scope>NUCLEOTIDE SEQUENCE</scope>
</reference>
<feature type="non-terminal residue" evidence="1">
    <location>
        <position position="1"/>
    </location>
</feature>
<evidence type="ECO:0000313" key="2">
    <source>
        <dbReference type="Proteomes" id="UP000708208"/>
    </source>
</evidence>
<accession>A0A8J2JV13</accession>
<keyword evidence="2" id="KW-1185">Reference proteome</keyword>
<proteinExistence type="predicted"/>
<dbReference type="AlphaFoldDB" id="A0A8J2JV13"/>
<protein>
    <submittedName>
        <fullName evidence="1">Uncharacterized protein</fullName>
    </submittedName>
</protein>
<organism evidence="1 2">
    <name type="scientific">Allacma fusca</name>
    <dbReference type="NCBI Taxonomy" id="39272"/>
    <lineage>
        <taxon>Eukaryota</taxon>
        <taxon>Metazoa</taxon>
        <taxon>Ecdysozoa</taxon>
        <taxon>Arthropoda</taxon>
        <taxon>Hexapoda</taxon>
        <taxon>Collembola</taxon>
        <taxon>Symphypleona</taxon>
        <taxon>Sminthuridae</taxon>
        <taxon>Allacma</taxon>
    </lineage>
</organism>
<name>A0A8J2JV13_9HEXA</name>
<feature type="non-terminal residue" evidence="1">
    <location>
        <position position="33"/>
    </location>
</feature>
<evidence type="ECO:0000313" key="1">
    <source>
        <dbReference type="EMBL" id="CAG7722385.1"/>
    </source>
</evidence>
<sequence length="33" mass="3844">NFYDMARTLCKLPGELCLKDKDCCDEYCYPVHG</sequence>
<dbReference type="Proteomes" id="UP000708208">
    <property type="component" value="Unassembled WGS sequence"/>
</dbReference>
<comment type="caution">
    <text evidence="1">The sequence shown here is derived from an EMBL/GenBank/DDBJ whole genome shotgun (WGS) entry which is preliminary data.</text>
</comment>
<dbReference type="EMBL" id="CAJVCH010088774">
    <property type="protein sequence ID" value="CAG7722385.1"/>
    <property type="molecule type" value="Genomic_DNA"/>
</dbReference>
<gene>
    <name evidence="1" type="ORF">AFUS01_LOCUS11524</name>
</gene>